<evidence type="ECO:0000256" key="1">
    <source>
        <dbReference type="SAM" id="Phobius"/>
    </source>
</evidence>
<dbReference type="Proteomes" id="UP000192775">
    <property type="component" value="Chromosome"/>
</dbReference>
<sequence length="173" mass="16221">MAIAAAALFVAPAAAQAYIPTGDITGPATIAPGGSGTFSFDGFDPNESVSFTLTGENGAGASLASVVSAVSSANIVKAADASGAASVTVTLPSNATGAYTLTGTGLSSGAIGSIVFSAGSSTGGSASGGSTGGLPNTGATIPTLGLWAGGGLLALGAAFVIVLTIVRRQKTSH</sequence>
<feature type="transmembrane region" description="Helical" evidence="1">
    <location>
        <begin position="144"/>
        <end position="166"/>
    </location>
</feature>
<keyword evidence="1" id="KW-0472">Membrane</keyword>
<feature type="signal peptide" evidence="2">
    <location>
        <begin position="1"/>
        <end position="17"/>
    </location>
</feature>
<feature type="chain" id="PRO_5038764099" description="Gram-positive cocci surface proteins LPxTG domain-containing protein" evidence="2">
    <location>
        <begin position="18"/>
        <end position="173"/>
    </location>
</feature>
<dbReference type="STRING" id="1619308.B5808_13410"/>
<reference evidence="3 4" key="1">
    <citation type="submission" date="2017-04" db="EMBL/GenBank/DDBJ databases">
        <authorList>
            <person name="Afonso C.L."/>
            <person name="Miller P.J."/>
            <person name="Scott M.A."/>
            <person name="Spackman E."/>
            <person name="Goraichik I."/>
            <person name="Dimitrov K.M."/>
            <person name="Suarez D.L."/>
            <person name="Swayne D.E."/>
        </authorList>
    </citation>
    <scope>NUCLEOTIDE SEQUENCE [LARGE SCALE GENOMIC DNA]</scope>
    <source>
        <strain evidence="4">XA(T)</strain>
    </source>
</reference>
<dbReference type="AlphaFoldDB" id="A0A1X9LP91"/>
<protein>
    <recommendedName>
        <fullName evidence="5">Gram-positive cocci surface proteins LPxTG domain-containing protein</fullName>
    </recommendedName>
</protein>
<dbReference type="EMBL" id="CP020715">
    <property type="protein sequence ID" value="ARJ06108.1"/>
    <property type="molecule type" value="Genomic_DNA"/>
</dbReference>
<gene>
    <name evidence="3" type="ORF">B5808_13410</name>
</gene>
<keyword evidence="1" id="KW-1133">Transmembrane helix</keyword>
<evidence type="ECO:0008006" key="5">
    <source>
        <dbReference type="Google" id="ProtNLM"/>
    </source>
</evidence>
<accession>A0A1X9LP91</accession>
<evidence type="ECO:0000256" key="2">
    <source>
        <dbReference type="SAM" id="SignalP"/>
    </source>
</evidence>
<proteinExistence type="predicted"/>
<dbReference type="NCBIfam" id="TIGR01167">
    <property type="entry name" value="LPXTG_anchor"/>
    <property type="match status" value="1"/>
</dbReference>
<name>A0A1X9LP91_9MICO</name>
<keyword evidence="1" id="KW-0812">Transmembrane</keyword>
<evidence type="ECO:0000313" key="4">
    <source>
        <dbReference type="Proteomes" id="UP000192775"/>
    </source>
</evidence>
<keyword evidence="4" id="KW-1185">Reference proteome</keyword>
<evidence type="ECO:0000313" key="3">
    <source>
        <dbReference type="EMBL" id="ARJ06108.1"/>
    </source>
</evidence>
<keyword evidence="2" id="KW-0732">Signal</keyword>
<organism evidence="3 4">
    <name type="scientific">Cnuibacter physcomitrellae</name>
    <dbReference type="NCBI Taxonomy" id="1619308"/>
    <lineage>
        <taxon>Bacteria</taxon>
        <taxon>Bacillati</taxon>
        <taxon>Actinomycetota</taxon>
        <taxon>Actinomycetes</taxon>
        <taxon>Micrococcales</taxon>
        <taxon>Microbacteriaceae</taxon>
        <taxon>Cnuibacter</taxon>
    </lineage>
</organism>
<dbReference type="KEGG" id="cphy:B5808_13410"/>